<accession>A0ABU3U899</accession>
<keyword evidence="6" id="KW-1185">Reference proteome</keyword>
<dbReference type="Pfam" id="PF00356">
    <property type="entry name" value="LacI"/>
    <property type="match status" value="1"/>
</dbReference>
<dbReference type="SMART" id="SM00354">
    <property type="entry name" value="HTH_LACI"/>
    <property type="match status" value="1"/>
</dbReference>
<keyword evidence="1" id="KW-0805">Transcription regulation</keyword>
<dbReference type="PROSITE" id="PS50932">
    <property type="entry name" value="HTH_LACI_2"/>
    <property type="match status" value="1"/>
</dbReference>
<dbReference type="CDD" id="cd06267">
    <property type="entry name" value="PBP1_LacI_sugar_binding-like"/>
    <property type="match status" value="1"/>
</dbReference>
<dbReference type="PANTHER" id="PTHR30146">
    <property type="entry name" value="LACI-RELATED TRANSCRIPTIONAL REPRESSOR"/>
    <property type="match status" value="1"/>
</dbReference>
<dbReference type="Gene3D" id="3.40.50.2300">
    <property type="match status" value="2"/>
</dbReference>
<dbReference type="CDD" id="cd01392">
    <property type="entry name" value="HTH_LacI"/>
    <property type="match status" value="1"/>
</dbReference>
<dbReference type="Gene3D" id="1.10.260.40">
    <property type="entry name" value="lambda repressor-like DNA-binding domains"/>
    <property type="match status" value="1"/>
</dbReference>
<dbReference type="Pfam" id="PF00532">
    <property type="entry name" value="Peripla_BP_1"/>
    <property type="match status" value="1"/>
</dbReference>
<dbReference type="GO" id="GO:0003677">
    <property type="term" value="F:DNA binding"/>
    <property type="evidence" value="ECO:0007669"/>
    <property type="project" value="UniProtKB-KW"/>
</dbReference>
<gene>
    <name evidence="5" type="ORF">RXV94_10770</name>
</gene>
<evidence type="ECO:0000256" key="1">
    <source>
        <dbReference type="ARBA" id="ARBA00023015"/>
    </source>
</evidence>
<keyword evidence="2 5" id="KW-0238">DNA-binding</keyword>
<dbReference type="InterPro" id="IPR000843">
    <property type="entry name" value="HTH_LacI"/>
</dbReference>
<dbReference type="SUPFAM" id="SSF47413">
    <property type="entry name" value="lambda repressor-like DNA-binding domains"/>
    <property type="match status" value="1"/>
</dbReference>
<evidence type="ECO:0000256" key="3">
    <source>
        <dbReference type="ARBA" id="ARBA00023163"/>
    </source>
</evidence>
<name>A0ABU3U899_9FLAO</name>
<dbReference type="Proteomes" id="UP001268651">
    <property type="component" value="Unassembled WGS sequence"/>
</dbReference>
<dbReference type="InterPro" id="IPR010982">
    <property type="entry name" value="Lambda_DNA-bd_dom_sf"/>
</dbReference>
<dbReference type="PANTHER" id="PTHR30146:SF109">
    <property type="entry name" value="HTH-TYPE TRANSCRIPTIONAL REGULATOR GALS"/>
    <property type="match status" value="1"/>
</dbReference>
<comment type="caution">
    <text evidence="5">The sequence shown here is derived from an EMBL/GenBank/DDBJ whole genome shotgun (WGS) entry which is preliminary data.</text>
</comment>
<protein>
    <submittedName>
        <fullName evidence="5">LacI family DNA-binding transcriptional regulator</fullName>
    </submittedName>
</protein>
<organism evidence="5 6">
    <name type="scientific">Gilvirhabdus luticola</name>
    <dbReference type="NCBI Taxonomy" id="3079858"/>
    <lineage>
        <taxon>Bacteria</taxon>
        <taxon>Pseudomonadati</taxon>
        <taxon>Bacteroidota</taxon>
        <taxon>Flavobacteriia</taxon>
        <taxon>Flavobacteriales</taxon>
        <taxon>Flavobacteriaceae</taxon>
        <taxon>Gilvirhabdus</taxon>
    </lineage>
</organism>
<sequence>MKPVTLKQIAETLGLSVATVSKALRNYPDVSEKNKKLVNDLAKSLNYVPNPSAVNLRTQKSKTIGVIIPATVHHFFSNVINGILEVAEKEGYLVILMQSNENYELEKRHVDLLINKNVDGILMSLSNKTNNFSHIKKILDFGIPLTLFDKISKSVNCSKVIIDDKTAAYNAVTYLIKKGHKKIAHFRGDLIPQNSIDRFLGYKQALIDNNIPYDASLVFMCNNNNDFKDGYNAAKILHKNFGDSVDAIFCITDVVATGALKYFRDNSIKVPEDIALFGFSDWFMSSVITPTLSTVHQPGFEMGKESAKILLDEINNKYKGKTVSYKTVVLDTKLVIRESC</sequence>
<dbReference type="InterPro" id="IPR001761">
    <property type="entry name" value="Peripla_BP/Lac1_sug-bd_dom"/>
</dbReference>
<evidence type="ECO:0000313" key="6">
    <source>
        <dbReference type="Proteomes" id="UP001268651"/>
    </source>
</evidence>
<dbReference type="InterPro" id="IPR028082">
    <property type="entry name" value="Peripla_BP_I"/>
</dbReference>
<evidence type="ECO:0000259" key="4">
    <source>
        <dbReference type="PROSITE" id="PS50932"/>
    </source>
</evidence>
<keyword evidence="3" id="KW-0804">Transcription</keyword>
<feature type="domain" description="HTH lacI-type" evidence="4">
    <location>
        <begin position="4"/>
        <end position="58"/>
    </location>
</feature>
<dbReference type="RefSeq" id="WP_316662736.1">
    <property type="nucleotide sequence ID" value="NZ_JAWHTF010000006.1"/>
</dbReference>
<evidence type="ECO:0000256" key="2">
    <source>
        <dbReference type="ARBA" id="ARBA00023125"/>
    </source>
</evidence>
<proteinExistence type="predicted"/>
<evidence type="ECO:0000313" key="5">
    <source>
        <dbReference type="EMBL" id="MDU8886644.1"/>
    </source>
</evidence>
<dbReference type="EMBL" id="JAWHTF010000006">
    <property type="protein sequence ID" value="MDU8886644.1"/>
    <property type="molecule type" value="Genomic_DNA"/>
</dbReference>
<reference evidence="5 6" key="1">
    <citation type="submission" date="2023-10" db="EMBL/GenBank/DDBJ databases">
        <title>Marimonas sp. nov. isolated from tidal mud flat.</title>
        <authorList>
            <person name="Jaincy N.J."/>
            <person name="Srinivasan S."/>
            <person name="Lee S.-S."/>
        </authorList>
    </citation>
    <scope>NUCLEOTIDE SEQUENCE [LARGE SCALE GENOMIC DNA]</scope>
    <source>
        <strain evidence="5 6">MJ-SS3</strain>
    </source>
</reference>
<dbReference type="SUPFAM" id="SSF53822">
    <property type="entry name" value="Periplasmic binding protein-like I"/>
    <property type="match status" value="1"/>
</dbReference>